<organism evidence="2 3">
    <name type="scientific">Paracoccus sulfuroxidans</name>
    <dbReference type="NCBI Taxonomy" id="384678"/>
    <lineage>
        <taxon>Bacteria</taxon>
        <taxon>Pseudomonadati</taxon>
        <taxon>Pseudomonadota</taxon>
        <taxon>Alphaproteobacteria</taxon>
        <taxon>Rhodobacterales</taxon>
        <taxon>Paracoccaceae</taxon>
        <taxon>Paracoccus</taxon>
    </lineage>
</organism>
<dbReference type="Proteomes" id="UP000316225">
    <property type="component" value="Unassembled WGS sequence"/>
</dbReference>
<name>A0A562NSU9_9RHOB</name>
<comment type="caution">
    <text evidence="2">The sequence shown here is derived from an EMBL/GenBank/DDBJ whole genome shotgun (WGS) entry which is preliminary data.</text>
</comment>
<feature type="region of interest" description="Disordered" evidence="1">
    <location>
        <begin position="1"/>
        <end position="21"/>
    </location>
</feature>
<protein>
    <submittedName>
        <fullName evidence="2">Uncharacterized protein</fullName>
    </submittedName>
</protein>
<dbReference type="RefSeq" id="WP_158637497.1">
    <property type="nucleotide sequence ID" value="NZ_VLKU01000004.1"/>
</dbReference>
<feature type="compositionally biased region" description="Polar residues" evidence="1">
    <location>
        <begin position="1"/>
        <end position="18"/>
    </location>
</feature>
<proteinExistence type="predicted"/>
<evidence type="ECO:0000313" key="3">
    <source>
        <dbReference type="Proteomes" id="UP000316225"/>
    </source>
</evidence>
<gene>
    <name evidence="2" type="ORF">IQ24_01639</name>
</gene>
<sequence>MSINSNSSLQGMLQQTRSENQEALAFQQSLNREMKDFNTKMSALDAIKKAWDKIKA</sequence>
<evidence type="ECO:0000313" key="2">
    <source>
        <dbReference type="EMBL" id="TWI35130.1"/>
    </source>
</evidence>
<evidence type="ECO:0000256" key="1">
    <source>
        <dbReference type="SAM" id="MobiDB-lite"/>
    </source>
</evidence>
<accession>A0A562NSU9</accession>
<dbReference type="EMBL" id="VLKU01000004">
    <property type="protein sequence ID" value="TWI35130.1"/>
    <property type="molecule type" value="Genomic_DNA"/>
</dbReference>
<reference evidence="2 3" key="1">
    <citation type="journal article" date="2015" name="Stand. Genomic Sci.">
        <title>Genomic Encyclopedia of Bacterial and Archaeal Type Strains, Phase III: the genomes of soil and plant-associated and newly described type strains.</title>
        <authorList>
            <person name="Whitman W.B."/>
            <person name="Woyke T."/>
            <person name="Klenk H.P."/>
            <person name="Zhou Y."/>
            <person name="Lilburn T.G."/>
            <person name="Beck B.J."/>
            <person name="De Vos P."/>
            <person name="Vandamme P."/>
            <person name="Eisen J.A."/>
            <person name="Garrity G."/>
            <person name="Hugenholtz P."/>
            <person name="Kyrpides N.C."/>
        </authorList>
    </citation>
    <scope>NUCLEOTIDE SEQUENCE [LARGE SCALE GENOMIC DNA]</scope>
    <source>
        <strain evidence="2 3">CGMCC 1.5364</strain>
    </source>
</reference>
<keyword evidence="3" id="KW-1185">Reference proteome</keyword>
<dbReference type="AlphaFoldDB" id="A0A562NSU9"/>